<dbReference type="EMBL" id="QOVL01000004">
    <property type="protein sequence ID" value="RXG32285.1"/>
    <property type="molecule type" value="Genomic_DNA"/>
</dbReference>
<dbReference type="SUPFAM" id="SSF48452">
    <property type="entry name" value="TPR-like"/>
    <property type="match status" value="2"/>
</dbReference>
<comment type="caution">
    <text evidence="1">The sequence shown here is derived from an EMBL/GenBank/DDBJ whole genome shotgun (WGS) entry which is preliminary data.</text>
</comment>
<dbReference type="Proteomes" id="UP000290608">
    <property type="component" value="Unassembled WGS sequence"/>
</dbReference>
<dbReference type="RefSeq" id="WP_073097944.1">
    <property type="nucleotide sequence ID" value="NZ_QOVL01000004.1"/>
</dbReference>
<dbReference type="AlphaFoldDB" id="A0A4Q0PQY6"/>
<sequence>MELTKEEVVRHLEQAEQAYVVQQVHELEQHISAIQENFDVFSNSDTSVYIRYYRLYMRFLGLFKEVDVSAMNTYLEALEAEGVVEASDYECICSYYKQCPQEIYEKALMAFSYNENLHLHYALKLNEERRFGEAIEVLRYVLECYPESTEVRFLLSEIQREYLDDLCISEEEVPVNKLLNLASATHNISVLKGLNLDPRLTQAEQYHTQIQLAIWQNRSVEVRDQWRAEWKHLKLEDRTRILLADYAKAFMIYDMVAEVLVYPETPEFPEENYSDFSAYKSYMAALVNAGWQRAQHQYYLIGKSCYFYSNDLKKMAYCLQQGLTLNPKNPLLIELKGKFFFYQGDYQEAAKAFHAAFNNGLSVTDYLQTLMDLNDRVRNNEGILQVVNQFHLRHWPNAKSICFKGFALAKLGHDAQALAVLNEGIEGYNQNSFHAWMYYWRAILHKRNKNYDLFFQDIEREVQFYKEGSSDYCNSMNLSMEVLFEMADYEKSYNYACYCHEQGKLDPELYPVLQWLCFYNFKENPEGVRAASEGDLVPNPQTFIDYRNNGLVYWIIGNETVAAESLVLAAQNASDAGVYYKLAFIAARAAFDNTLSLNIYDELKARVPEDRTWEVDYPYPDLLLKANRYKEATAAQINLIASYPYRAFFDFPKDINYLAGALKRSAKEAGNLKDYIRYSAMFLSKESPWEIDLKEHQEITEDFYKEELFLRHNLLQTASHLEEPLEELEISALENIKSHFITTYFA</sequence>
<dbReference type="InterPro" id="IPR011990">
    <property type="entry name" value="TPR-like_helical_dom_sf"/>
</dbReference>
<evidence type="ECO:0008006" key="3">
    <source>
        <dbReference type="Google" id="ProtNLM"/>
    </source>
</evidence>
<name>A0A4Q0PQY6_9FLAO</name>
<proteinExistence type="predicted"/>
<gene>
    <name evidence="1" type="ORF">DSL99_1091</name>
</gene>
<accession>A0A4Q0PQY6</accession>
<organism evidence="1 2">
    <name type="scientific">Leeuwenhoekiella marinoflava</name>
    <dbReference type="NCBI Taxonomy" id="988"/>
    <lineage>
        <taxon>Bacteria</taxon>
        <taxon>Pseudomonadati</taxon>
        <taxon>Bacteroidota</taxon>
        <taxon>Flavobacteriia</taxon>
        <taxon>Flavobacteriales</taxon>
        <taxon>Flavobacteriaceae</taxon>
        <taxon>Leeuwenhoekiella</taxon>
    </lineage>
</organism>
<reference evidence="1 2" key="1">
    <citation type="submission" date="2018-07" db="EMBL/GenBank/DDBJ databases">
        <title>Leeuwenhoekiella genomics.</title>
        <authorList>
            <person name="Tahon G."/>
            <person name="Willems A."/>
        </authorList>
    </citation>
    <scope>NUCLEOTIDE SEQUENCE [LARGE SCALE GENOMIC DNA]</scope>
    <source>
        <strain evidence="1 2">LMG 1345</strain>
    </source>
</reference>
<evidence type="ECO:0000313" key="2">
    <source>
        <dbReference type="Proteomes" id="UP000290608"/>
    </source>
</evidence>
<protein>
    <recommendedName>
        <fullName evidence="3">Tetratricopeptide repeat protein</fullName>
    </recommendedName>
</protein>
<dbReference type="STRING" id="1122159.SAMN02745246_01068"/>
<evidence type="ECO:0000313" key="1">
    <source>
        <dbReference type="EMBL" id="RXG32285.1"/>
    </source>
</evidence>
<dbReference type="Gene3D" id="1.25.40.10">
    <property type="entry name" value="Tetratricopeptide repeat domain"/>
    <property type="match status" value="1"/>
</dbReference>